<organism evidence="1 2">
    <name type="scientific">Roseivivax halodurans JCM 10272</name>
    <dbReference type="NCBI Taxonomy" id="1449350"/>
    <lineage>
        <taxon>Bacteria</taxon>
        <taxon>Pseudomonadati</taxon>
        <taxon>Pseudomonadota</taxon>
        <taxon>Alphaproteobacteria</taxon>
        <taxon>Rhodobacterales</taxon>
        <taxon>Roseobacteraceae</taxon>
        <taxon>Roseivivax</taxon>
    </lineage>
</organism>
<proteinExistence type="predicted"/>
<sequence length="119" mass="12954">MGHRRNRESETRPRRIHATEMEWQIVREKAETAGLSISAYLVDAALARSEYTSHRIEIDAIRVLTASYQALSEISDSIAGCEPALDHLPIGDALDRVAERLDDIAAAVAAGGVGRTSGR</sequence>
<dbReference type="Proteomes" id="UP000022447">
    <property type="component" value="Unassembled WGS sequence"/>
</dbReference>
<keyword evidence="2" id="KW-1185">Reference proteome</keyword>
<accession>X7ED38</accession>
<comment type="caution">
    <text evidence="1">The sequence shown here is derived from an EMBL/GenBank/DDBJ whole genome shotgun (WGS) entry which is preliminary data.</text>
</comment>
<evidence type="ECO:0000313" key="1">
    <source>
        <dbReference type="EMBL" id="ETX13116.1"/>
    </source>
</evidence>
<dbReference type="EMBL" id="JALZ01000037">
    <property type="protein sequence ID" value="ETX13116.1"/>
    <property type="molecule type" value="Genomic_DNA"/>
</dbReference>
<reference evidence="1 2" key="1">
    <citation type="submission" date="2014-01" db="EMBL/GenBank/DDBJ databases">
        <title>Roseivivax halodurans JCM 10272 Genome Sequencing.</title>
        <authorList>
            <person name="Lai Q."/>
            <person name="Li G."/>
            <person name="Shao Z."/>
        </authorList>
    </citation>
    <scope>NUCLEOTIDE SEQUENCE [LARGE SCALE GENOMIC DNA]</scope>
    <source>
        <strain evidence="1 2">JCM 10272</strain>
    </source>
</reference>
<evidence type="ECO:0008006" key="3">
    <source>
        <dbReference type="Google" id="ProtNLM"/>
    </source>
</evidence>
<gene>
    <name evidence="1" type="ORF">OCH239_13420</name>
</gene>
<dbReference type="InterPro" id="IPR053842">
    <property type="entry name" value="NikA-like"/>
</dbReference>
<evidence type="ECO:0000313" key="2">
    <source>
        <dbReference type="Proteomes" id="UP000022447"/>
    </source>
</evidence>
<dbReference type="Pfam" id="PF21983">
    <property type="entry name" value="NikA-like"/>
    <property type="match status" value="1"/>
</dbReference>
<dbReference type="RefSeq" id="WP_037265984.1">
    <property type="nucleotide sequence ID" value="NZ_JALZ01000037.1"/>
</dbReference>
<name>X7ED38_9RHOB</name>
<protein>
    <recommendedName>
        <fullName evidence="3">Mobilization protein</fullName>
    </recommendedName>
</protein>
<dbReference type="AlphaFoldDB" id="X7ED38"/>